<accession>A0ABM5RK39</accession>
<dbReference type="Pfam" id="PF05360">
    <property type="entry name" value="YiaAB"/>
    <property type="match status" value="2"/>
</dbReference>
<dbReference type="InterPro" id="IPR038972">
    <property type="entry name" value="YiaA-like"/>
</dbReference>
<dbReference type="PANTHER" id="PTHR37290">
    <property type="entry name" value="INNER MEMBRANE PROTEIN YIAA-RELATED"/>
    <property type="match status" value="1"/>
</dbReference>
<keyword evidence="1" id="KW-0472">Membrane</keyword>
<dbReference type="NCBIfam" id="NF008482">
    <property type="entry name" value="PRK11383.1"/>
    <property type="match status" value="1"/>
</dbReference>
<organism evidence="3 4">
    <name type="scientific">Pantoea rwandensis</name>
    <dbReference type="NCBI Taxonomy" id="1076550"/>
    <lineage>
        <taxon>Bacteria</taxon>
        <taxon>Pseudomonadati</taxon>
        <taxon>Pseudomonadota</taxon>
        <taxon>Gammaproteobacteria</taxon>
        <taxon>Enterobacterales</taxon>
        <taxon>Erwiniaceae</taxon>
        <taxon>Pantoea</taxon>
    </lineage>
</organism>
<dbReference type="InterPro" id="IPR008024">
    <property type="entry name" value="YiaAB"/>
</dbReference>
<dbReference type="Proteomes" id="UP000029495">
    <property type="component" value="Chromosome"/>
</dbReference>
<evidence type="ECO:0000256" key="1">
    <source>
        <dbReference type="SAM" id="Phobius"/>
    </source>
</evidence>
<dbReference type="EMBL" id="CP009454">
    <property type="protein sequence ID" value="AIR86447.1"/>
    <property type="molecule type" value="Genomic_DNA"/>
</dbReference>
<feature type="transmembrane region" description="Helical" evidence="1">
    <location>
        <begin position="42"/>
        <end position="62"/>
    </location>
</feature>
<feature type="transmembrane region" description="Helical" evidence="1">
    <location>
        <begin position="105"/>
        <end position="121"/>
    </location>
</feature>
<keyword evidence="4" id="KW-1185">Reference proteome</keyword>
<feature type="domain" description="YiaAB two helix" evidence="2">
    <location>
        <begin position="12"/>
        <end position="64"/>
    </location>
</feature>
<feature type="transmembrane region" description="Helical" evidence="1">
    <location>
        <begin position="74"/>
        <end position="99"/>
    </location>
</feature>
<dbReference type="RefSeq" id="WP_038647238.1">
    <property type="nucleotide sequence ID" value="NZ_CP009454.1"/>
</dbReference>
<sequence>MKTQNIPVSPAFVAISWIAMIGGSVVYLAGLWQAGMELNEKGYYFSVLILALFAAVSLQKTVRDRQENIPTTRLYHGVCLLAFGLSVALLVIGLVNATLMPSEKGFYGVSFFMALFGAVAVQKNTRDNQFTEQRAPVNNNAENTME</sequence>
<keyword evidence="1" id="KW-1133">Transmembrane helix</keyword>
<protein>
    <recommendedName>
        <fullName evidence="2">YiaAB two helix domain-containing protein</fullName>
    </recommendedName>
</protein>
<gene>
    <name evidence="3" type="ORF">LH22_13645</name>
</gene>
<feature type="transmembrane region" description="Helical" evidence="1">
    <location>
        <begin position="12"/>
        <end position="30"/>
    </location>
</feature>
<name>A0ABM5RK39_9GAMM</name>
<keyword evidence="1" id="KW-0812">Transmembrane</keyword>
<feature type="domain" description="YiaAB two helix" evidence="2">
    <location>
        <begin position="75"/>
        <end position="127"/>
    </location>
</feature>
<evidence type="ECO:0000313" key="3">
    <source>
        <dbReference type="EMBL" id="AIR86447.1"/>
    </source>
</evidence>
<dbReference type="PANTHER" id="PTHR37290:SF1">
    <property type="entry name" value="INNER MEMBRANE PROTEIN YIAA"/>
    <property type="match status" value="1"/>
</dbReference>
<evidence type="ECO:0000313" key="4">
    <source>
        <dbReference type="Proteomes" id="UP000029495"/>
    </source>
</evidence>
<proteinExistence type="predicted"/>
<reference evidence="3 4" key="1">
    <citation type="submission" date="2014-09" db="EMBL/GenBank/DDBJ databases">
        <authorList>
            <person name="Chan K.-G."/>
        </authorList>
    </citation>
    <scope>NUCLEOTIDE SEQUENCE [LARGE SCALE GENOMIC DNA]</scope>
    <source>
        <strain evidence="3 4">ND04</strain>
    </source>
</reference>
<evidence type="ECO:0000259" key="2">
    <source>
        <dbReference type="Pfam" id="PF05360"/>
    </source>
</evidence>